<dbReference type="SUPFAM" id="SSF54160">
    <property type="entry name" value="Chromo domain-like"/>
    <property type="match status" value="1"/>
</dbReference>
<dbReference type="AlphaFoldDB" id="A0A6A6BWH2"/>
<feature type="region of interest" description="Disordered" evidence="2">
    <location>
        <begin position="170"/>
        <end position="200"/>
    </location>
</feature>
<dbReference type="InterPro" id="IPR016197">
    <property type="entry name" value="Chromo-like_dom_sf"/>
</dbReference>
<proteinExistence type="predicted"/>
<keyword evidence="4" id="KW-1185">Reference proteome</keyword>
<dbReference type="Proteomes" id="UP000799537">
    <property type="component" value="Unassembled WGS sequence"/>
</dbReference>
<protein>
    <recommendedName>
        <fullName evidence="5">Chromo domain-containing protein</fullName>
    </recommendedName>
</protein>
<feature type="region of interest" description="Disordered" evidence="2">
    <location>
        <begin position="1"/>
        <end position="32"/>
    </location>
</feature>
<gene>
    <name evidence="3" type="ORF">M409DRAFT_61205</name>
</gene>
<dbReference type="GeneID" id="54567944"/>
<reference evidence="3" key="1">
    <citation type="journal article" date="2020" name="Stud. Mycol.">
        <title>101 Dothideomycetes genomes: a test case for predicting lifestyles and emergence of pathogens.</title>
        <authorList>
            <person name="Haridas S."/>
            <person name="Albert R."/>
            <person name="Binder M."/>
            <person name="Bloem J."/>
            <person name="Labutti K."/>
            <person name="Salamov A."/>
            <person name="Andreopoulos B."/>
            <person name="Baker S."/>
            <person name="Barry K."/>
            <person name="Bills G."/>
            <person name="Bluhm B."/>
            <person name="Cannon C."/>
            <person name="Castanera R."/>
            <person name="Culley D."/>
            <person name="Daum C."/>
            <person name="Ezra D."/>
            <person name="Gonzalez J."/>
            <person name="Henrissat B."/>
            <person name="Kuo A."/>
            <person name="Liang C."/>
            <person name="Lipzen A."/>
            <person name="Lutzoni F."/>
            <person name="Magnuson J."/>
            <person name="Mondo S."/>
            <person name="Nolan M."/>
            <person name="Ohm R."/>
            <person name="Pangilinan J."/>
            <person name="Park H.-J."/>
            <person name="Ramirez L."/>
            <person name="Alfaro M."/>
            <person name="Sun H."/>
            <person name="Tritt A."/>
            <person name="Yoshinaga Y."/>
            <person name="Zwiers L.-H."/>
            <person name="Turgeon B."/>
            <person name="Goodwin S."/>
            <person name="Spatafora J."/>
            <person name="Crous P."/>
            <person name="Grigoriev I."/>
        </authorList>
    </citation>
    <scope>NUCLEOTIDE SEQUENCE</scope>
    <source>
        <strain evidence="3">ATCC 36951</strain>
    </source>
</reference>
<dbReference type="CDD" id="cd00024">
    <property type="entry name" value="CD_CSD"/>
    <property type="match status" value="1"/>
</dbReference>
<dbReference type="EMBL" id="ML993645">
    <property type="protein sequence ID" value="KAF2158933.1"/>
    <property type="molecule type" value="Genomic_DNA"/>
</dbReference>
<evidence type="ECO:0000313" key="3">
    <source>
        <dbReference type="EMBL" id="KAF2158933.1"/>
    </source>
</evidence>
<evidence type="ECO:0000313" key="4">
    <source>
        <dbReference type="Proteomes" id="UP000799537"/>
    </source>
</evidence>
<name>A0A6A6BWH2_ZASCE</name>
<comment type="subunit">
    <text evidence="1">Component of the NuA4 histone acetyltransferase complex.</text>
</comment>
<dbReference type="RefSeq" id="XP_033659822.1">
    <property type="nucleotide sequence ID" value="XM_033814672.1"/>
</dbReference>
<sequence>MTLVEESPSRPMEGLEVGRPTSTGKSDSRADLDEGIAADVDFSSIDEHVRHDCYDDVMDTVRTPRNGDQQMSLDWLEPLELFNLGEVSKPVASQSAAGPVASPGPATMNALEPSAAPRRELHLTDTETGIGLQESSFRGYRSKYKRKRLHVGCGHGDDDDVTGEEAEVLREAKDGLQRRRKARKRRGNTDCRSPHPGRPVITACSPTTMLVLFQLTRRRHCRDDDARSRLSKSCVASTSPEPLELQEQPTWAVDRIVKCSRKNGNVFYRVKWKDT</sequence>
<evidence type="ECO:0008006" key="5">
    <source>
        <dbReference type="Google" id="ProtNLM"/>
    </source>
</evidence>
<evidence type="ECO:0000256" key="2">
    <source>
        <dbReference type="SAM" id="MobiDB-lite"/>
    </source>
</evidence>
<evidence type="ECO:0000256" key="1">
    <source>
        <dbReference type="ARBA" id="ARBA00011353"/>
    </source>
</evidence>
<organism evidence="3 4">
    <name type="scientific">Zasmidium cellare ATCC 36951</name>
    <dbReference type="NCBI Taxonomy" id="1080233"/>
    <lineage>
        <taxon>Eukaryota</taxon>
        <taxon>Fungi</taxon>
        <taxon>Dikarya</taxon>
        <taxon>Ascomycota</taxon>
        <taxon>Pezizomycotina</taxon>
        <taxon>Dothideomycetes</taxon>
        <taxon>Dothideomycetidae</taxon>
        <taxon>Mycosphaerellales</taxon>
        <taxon>Mycosphaerellaceae</taxon>
        <taxon>Zasmidium</taxon>
    </lineage>
</organism>
<accession>A0A6A6BWH2</accession>